<dbReference type="AlphaFoldDB" id="A0A4Y2QDB9"/>
<name>A0A4Y2QDB9_ARAVE</name>
<comment type="caution">
    <text evidence="2">The sequence shown here is derived from an EMBL/GenBank/DDBJ whole genome shotgun (WGS) entry which is preliminary data.</text>
</comment>
<proteinExistence type="predicted"/>
<keyword evidence="3" id="KW-1185">Reference proteome</keyword>
<evidence type="ECO:0000256" key="1">
    <source>
        <dbReference type="SAM" id="Phobius"/>
    </source>
</evidence>
<sequence length="177" mass="20745">MNTDKSRDSCYSHSEKNTKLLECDEKQILDFFDTRFTVHRTTSDSPCNILYFTTYLFYFIHCIVSFPKHSSEFDVLLTETTRGIVTEKEKLLDCDEKQIIDFFKARFTVHRDTSDSPCNLLHFTIYLFYFIHCIVSFPKPSSEFDILLTETTRGIVTEKEGSLSLVEFSPEVDLRKI</sequence>
<dbReference type="Proteomes" id="UP000499080">
    <property type="component" value="Unassembled WGS sequence"/>
</dbReference>
<reference evidence="2 3" key="1">
    <citation type="journal article" date="2019" name="Sci. Rep.">
        <title>Orb-weaving spider Araneus ventricosus genome elucidates the spidroin gene catalogue.</title>
        <authorList>
            <person name="Kono N."/>
            <person name="Nakamura H."/>
            <person name="Ohtoshi R."/>
            <person name="Moran D.A.P."/>
            <person name="Shinohara A."/>
            <person name="Yoshida Y."/>
            <person name="Fujiwara M."/>
            <person name="Mori M."/>
            <person name="Tomita M."/>
            <person name="Arakawa K."/>
        </authorList>
    </citation>
    <scope>NUCLEOTIDE SEQUENCE [LARGE SCALE GENOMIC DNA]</scope>
</reference>
<protein>
    <submittedName>
        <fullName evidence="2">Uncharacterized protein</fullName>
    </submittedName>
</protein>
<evidence type="ECO:0000313" key="2">
    <source>
        <dbReference type="EMBL" id="GBN60286.1"/>
    </source>
</evidence>
<keyword evidence="1" id="KW-0472">Membrane</keyword>
<keyword evidence="1" id="KW-1133">Transmembrane helix</keyword>
<feature type="transmembrane region" description="Helical" evidence="1">
    <location>
        <begin position="49"/>
        <end position="67"/>
    </location>
</feature>
<dbReference type="EMBL" id="BGPR01013352">
    <property type="protein sequence ID" value="GBN60286.1"/>
    <property type="molecule type" value="Genomic_DNA"/>
</dbReference>
<gene>
    <name evidence="2" type="ORF">AVEN_272405_1</name>
</gene>
<evidence type="ECO:0000313" key="3">
    <source>
        <dbReference type="Proteomes" id="UP000499080"/>
    </source>
</evidence>
<keyword evidence="1" id="KW-0812">Transmembrane</keyword>
<accession>A0A4Y2QDB9</accession>
<organism evidence="2 3">
    <name type="scientific">Araneus ventricosus</name>
    <name type="common">Orbweaver spider</name>
    <name type="synonym">Epeira ventricosa</name>
    <dbReference type="NCBI Taxonomy" id="182803"/>
    <lineage>
        <taxon>Eukaryota</taxon>
        <taxon>Metazoa</taxon>
        <taxon>Ecdysozoa</taxon>
        <taxon>Arthropoda</taxon>
        <taxon>Chelicerata</taxon>
        <taxon>Arachnida</taxon>
        <taxon>Araneae</taxon>
        <taxon>Araneomorphae</taxon>
        <taxon>Entelegynae</taxon>
        <taxon>Araneoidea</taxon>
        <taxon>Araneidae</taxon>
        <taxon>Araneus</taxon>
    </lineage>
</organism>